<evidence type="ECO:0000313" key="3">
    <source>
        <dbReference type="Proteomes" id="UP000799118"/>
    </source>
</evidence>
<dbReference type="EMBL" id="ML769442">
    <property type="protein sequence ID" value="KAE9401812.1"/>
    <property type="molecule type" value="Genomic_DNA"/>
</dbReference>
<keyword evidence="1" id="KW-0812">Transmembrane</keyword>
<accession>A0A6A4HRR4</accession>
<name>A0A6A4HRR4_9AGAR</name>
<feature type="transmembrane region" description="Helical" evidence="1">
    <location>
        <begin position="6"/>
        <end position="25"/>
    </location>
</feature>
<gene>
    <name evidence="2" type="ORF">BT96DRAFT_743014</name>
</gene>
<proteinExistence type="predicted"/>
<keyword evidence="1" id="KW-0472">Membrane</keyword>
<protein>
    <recommendedName>
        <fullName evidence="4">TLC domain-containing protein</fullName>
    </recommendedName>
</protein>
<keyword evidence="1" id="KW-1133">Transmembrane helix</keyword>
<feature type="non-terminal residue" evidence="2">
    <location>
        <position position="89"/>
    </location>
</feature>
<evidence type="ECO:0000256" key="1">
    <source>
        <dbReference type="SAM" id="Phobius"/>
    </source>
</evidence>
<sequence>MRWPLLIHHFCTVFAIVLLLNVLSYTGHHTLIAAGEIWLFQATTEQIVFIGLFMYRLCVPLGWTCDMLCFGAVQSFIFRIAFAAYLVFW</sequence>
<dbReference type="OrthoDB" id="10010954at2759"/>
<evidence type="ECO:0000313" key="2">
    <source>
        <dbReference type="EMBL" id="KAE9401812.1"/>
    </source>
</evidence>
<evidence type="ECO:0008006" key="4">
    <source>
        <dbReference type="Google" id="ProtNLM"/>
    </source>
</evidence>
<feature type="transmembrane region" description="Helical" evidence="1">
    <location>
        <begin position="61"/>
        <end position="88"/>
    </location>
</feature>
<organism evidence="2 3">
    <name type="scientific">Gymnopus androsaceus JB14</name>
    <dbReference type="NCBI Taxonomy" id="1447944"/>
    <lineage>
        <taxon>Eukaryota</taxon>
        <taxon>Fungi</taxon>
        <taxon>Dikarya</taxon>
        <taxon>Basidiomycota</taxon>
        <taxon>Agaricomycotina</taxon>
        <taxon>Agaricomycetes</taxon>
        <taxon>Agaricomycetidae</taxon>
        <taxon>Agaricales</taxon>
        <taxon>Marasmiineae</taxon>
        <taxon>Omphalotaceae</taxon>
        <taxon>Gymnopus</taxon>
    </lineage>
</organism>
<dbReference type="AlphaFoldDB" id="A0A6A4HRR4"/>
<reference evidence="2" key="1">
    <citation type="journal article" date="2019" name="Environ. Microbiol.">
        <title>Fungal ecological strategies reflected in gene transcription - a case study of two litter decomposers.</title>
        <authorList>
            <person name="Barbi F."/>
            <person name="Kohler A."/>
            <person name="Barry K."/>
            <person name="Baskaran P."/>
            <person name="Daum C."/>
            <person name="Fauchery L."/>
            <person name="Ihrmark K."/>
            <person name="Kuo A."/>
            <person name="LaButti K."/>
            <person name="Lipzen A."/>
            <person name="Morin E."/>
            <person name="Grigoriev I.V."/>
            <person name="Henrissat B."/>
            <person name="Lindahl B."/>
            <person name="Martin F."/>
        </authorList>
    </citation>
    <scope>NUCLEOTIDE SEQUENCE</scope>
    <source>
        <strain evidence="2">JB14</strain>
    </source>
</reference>
<feature type="transmembrane region" description="Helical" evidence="1">
    <location>
        <begin position="37"/>
        <end position="55"/>
    </location>
</feature>
<keyword evidence="3" id="KW-1185">Reference proteome</keyword>
<dbReference type="Proteomes" id="UP000799118">
    <property type="component" value="Unassembled WGS sequence"/>
</dbReference>